<keyword evidence="3 5" id="KW-1133">Transmembrane helix</keyword>
<comment type="similarity">
    <text evidence="5">Belongs to the complex I subunit 2 family.</text>
</comment>
<proteinExistence type="inferred from homology"/>
<feature type="transmembrane region" description="Helical" evidence="5">
    <location>
        <begin position="413"/>
        <end position="431"/>
    </location>
</feature>
<keyword evidence="9" id="KW-1185">Reference proteome</keyword>
<feature type="transmembrane region" description="Helical" evidence="5">
    <location>
        <begin position="198"/>
        <end position="222"/>
    </location>
</feature>
<evidence type="ECO:0000256" key="6">
    <source>
        <dbReference type="RuleBase" id="RU000320"/>
    </source>
</evidence>
<evidence type="ECO:0000256" key="3">
    <source>
        <dbReference type="ARBA" id="ARBA00022989"/>
    </source>
</evidence>
<evidence type="ECO:0000256" key="4">
    <source>
        <dbReference type="ARBA" id="ARBA00023136"/>
    </source>
</evidence>
<comment type="catalytic activity">
    <reaction evidence="5">
        <text>a quinone + NADH + 5 H(+)(in) = a quinol + NAD(+) + 4 H(+)(out)</text>
        <dbReference type="Rhea" id="RHEA:57888"/>
        <dbReference type="ChEBI" id="CHEBI:15378"/>
        <dbReference type="ChEBI" id="CHEBI:24646"/>
        <dbReference type="ChEBI" id="CHEBI:57540"/>
        <dbReference type="ChEBI" id="CHEBI:57945"/>
        <dbReference type="ChEBI" id="CHEBI:132124"/>
    </reaction>
</comment>
<feature type="transmembrane region" description="Helical" evidence="5">
    <location>
        <begin position="39"/>
        <end position="59"/>
    </location>
</feature>
<dbReference type="GO" id="GO:0050136">
    <property type="term" value="F:NADH dehydrogenase (quinone) (non-electrogenic) activity"/>
    <property type="evidence" value="ECO:0007669"/>
    <property type="project" value="UniProtKB-UniRule"/>
</dbReference>
<evidence type="ECO:0000313" key="8">
    <source>
        <dbReference type="EMBL" id="OAP85640.1"/>
    </source>
</evidence>
<keyword evidence="2 5" id="KW-0812">Transmembrane</keyword>
<feature type="transmembrane region" description="Helical" evidence="5">
    <location>
        <begin position="6"/>
        <end position="27"/>
    </location>
</feature>
<dbReference type="AlphaFoldDB" id="A0A179B2E1"/>
<dbReference type="GO" id="GO:0012505">
    <property type="term" value="C:endomembrane system"/>
    <property type="evidence" value="ECO:0007669"/>
    <property type="project" value="UniProtKB-SubCell"/>
</dbReference>
<gene>
    <name evidence="5" type="primary">nuoN</name>
    <name evidence="8" type="ORF">A4H34_00025</name>
</gene>
<keyword evidence="5" id="KW-1003">Cell membrane</keyword>
<protein>
    <recommendedName>
        <fullName evidence="5">NADH-quinone oxidoreductase subunit N</fullName>
        <ecNumber evidence="5">7.1.1.-</ecNumber>
    </recommendedName>
    <alternativeName>
        <fullName evidence="5">NADH dehydrogenase I subunit N</fullName>
    </alternativeName>
    <alternativeName>
        <fullName evidence="5">NDH-1 subunit N</fullName>
    </alternativeName>
</protein>
<dbReference type="GO" id="GO:0005886">
    <property type="term" value="C:plasma membrane"/>
    <property type="evidence" value="ECO:0007669"/>
    <property type="project" value="UniProtKB-SubCell"/>
</dbReference>
<dbReference type="Pfam" id="PF00361">
    <property type="entry name" value="Proton_antipo_M"/>
    <property type="match status" value="1"/>
</dbReference>
<dbReference type="EMBL" id="LVZK01000001">
    <property type="protein sequence ID" value="OAP85640.1"/>
    <property type="molecule type" value="Genomic_DNA"/>
</dbReference>
<dbReference type="HAMAP" id="MF_00445">
    <property type="entry name" value="NDH1_NuoN_1"/>
    <property type="match status" value="1"/>
</dbReference>
<comment type="subunit">
    <text evidence="5">NDH-1 is composed of 14 different subunits. Subunits NuoA, H, J, K, L, M, N constitute the membrane sector of the complex.</text>
</comment>
<feature type="domain" description="NADH:quinone oxidoreductase/Mrp antiporter transmembrane" evidence="7">
    <location>
        <begin position="162"/>
        <end position="462"/>
    </location>
</feature>
<dbReference type="InterPro" id="IPR010096">
    <property type="entry name" value="NADH-Q_OxRdtase_suN/2"/>
</dbReference>
<feature type="transmembrane region" description="Helical" evidence="5">
    <location>
        <begin position="145"/>
        <end position="162"/>
    </location>
</feature>
<evidence type="ECO:0000256" key="1">
    <source>
        <dbReference type="ARBA" id="ARBA00004127"/>
    </source>
</evidence>
<name>A0A179B2E1_9ACTO</name>
<feature type="transmembrane region" description="Helical" evidence="5">
    <location>
        <begin position="282"/>
        <end position="300"/>
    </location>
</feature>
<evidence type="ECO:0000256" key="2">
    <source>
        <dbReference type="ARBA" id="ARBA00022692"/>
    </source>
</evidence>
<keyword evidence="5" id="KW-0813">Transport</keyword>
<feature type="transmembrane region" description="Helical" evidence="5">
    <location>
        <begin position="451"/>
        <end position="473"/>
    </location>
</feature>
<dbReference type="PRINTS" id="PR01434">
    <property type="entry name" value="NADHDHGNASE5"/>
</dbReference>
<keyword evidence="5" id="KW-0874">Quinone</keyword>
<dbReference type="GO" id="GO:0048038">
    <property type="term" value="F:quinone binding"/>
    <property type="evidence" value="ECO:0007669"/>
    <property type="project" value="UniProtKB-KW"/>
</dbReference>
<keyword evidence="5" id="KW-1278">Translocase</keyword>
<dbReference type="GO" id="GO:0042773">
    <property type="term" value="P:ATP synthesis coupled electron transport"/>
    <property type="evidence" value="ECO:0007669"/>
    <property type="project" value="InterPro"/>
</dbReference>
<sequence length="526" mass="54848">MTTPTIEWAALTPILIVLGTAVFGVLVEAFVPRRARRPVQATLSLAALAGALAAVVWRWTAVLDDGPKSAVKLAGERPAGVGTLQEDLPALAFQAFILVCSLLAFLVFADRTRTGEGSFAASAATEPGSLDEREATEAGYEQTEIFPLGLFAVGGMLAFTSAGDLLTLFIALEVLSLPLYVLCATARRRRALSQEAALKYFILGAFSSAFFLMGAALLYGFSGSLDYWSIASALLQSTGMDALLVAGSALVLAGLLFKVGAAPFHSWTPDAYQGAPTPVTGFMAAGTKIAAFGAMLRFAYSIGRGAETELRPVFWAIVILTMLVGTVGGIVQSDVKRMLAYSSIAHAGFVLIGVGAYSRDGIRSVAFYLLAYGLASVGAFAVVTLVRQKSADGSILGEATSLRAWRGLGKTNPFLAGAMALFLLSFAGIPLTGGFMGKFFVFKAGYSSGEAVLVFLAVLASAATAFFYFRLILLMFFRDPAPGTATVASEGLSAAAILAAAAGIVLTGVAPNAVWSFLDNAMAFIL</sequence>
<feature type="transmembrane region" description="Helical" evidence="5">
    <location>
        <begin position="365"/>
        <end position="386"/>
    </location>
</feature>
<dbReference type="STRING" id="1823756.A4H34_00025"/>
<feature type="transmembrane region" description="Helical" evidence="5">
    <location>
        <begin position="312"/>
        <end position="331"/>
    </location>
</feature>
<dbReference type="NCBIfam" id="NF004441">
    <property type="entry name" value="PRK05777.1-4"/>
    <property type="match status" value="1"/>
</dbReference>
<comment type="subcellular location">
    <subcellularLocation>
        <location evidence="5">Cell membrane</location>
        <topology evidence="5">Multi-pass membrane protein</topology>
    </subcellularLocation>
    <subcellularLocation>
        <location evidence="1">Endomembrane system</location>
        <topology evidence="1">Multi-pass membrane protein</topology>
    </subcellularLocation>
    <subcellularLocation>
        <location evidence="6">Membrane</location>
        <topology evidence="6">Multi-pass membrane protein</topology>
    </subcellularLocation>
</comment>
<keyword evidence="4 5" id="KW-0472">Membrane</keyword>
<comment type="caution">
    <text evidence="8">The sequence shown here is derived from an EMBL/GenBank/DDBJ whole genome shotgun (WGS) entry which is preliminary data.</text>
</comment>
<dbReference type="OrthoDB" id="9811718at2"/>
<dbReference type="Proteomes" id="UP000078368">
    <property type="component" value="Unassembled WGS sequence"/>
</dbReference>
<evidence type="ECO:0000256" key="5">
    <source>
        <dbReference type="HAMAP-Rule" id="MF_00445"/>
    </source>
</evidence>
<dbReference type="EC" id="7.1.1.-" evidence="5"/>
<feature type="transmembrane region" description="Helical" evidence="5">
    <location>
        <begin position="242"/>
        <end position="261"/>
    </location>
</feature>
<accession>A0A179B2E1</accession>
<dbReference type="GO" id="GO:0008137">
    <property type="term" value="F:NADH dehydrogenase (ubiquinone) activity"/>
    <property type="evidence" value="ECO:0007669"/>
    <property type="project" value="InterPro"/>
</dbReference>
<feature type="transmembrane region" description="Helical" evidence="5">
    <location>
        <begin position="494"/>
        <end position="518"/>
    </location>
</feature>
<dbReference type="PANTHER" id="PTHR22773">
    <property type="entry name" value="NADH DEHYDROGENASE"/>
    <property type="match status" value="1"/>
</dbReference>
<reference evidence="8 9" key="1">
    <citation type="submission" date="2016-04" db="EMBL/GenBank/DDBJ databases">
        <title>Peptidophaga gingivicola gen. nov., sp. nov., isolated from human subgingival plaque.</title>
        <authorList>
            <person name="Beall C.J."/>
            <person name="Mokrzan E.M."/>
            <person name="Griffen A.L."/>
            <person name="Leys E.J."/>
        </authorList>
    </citation>
    <scope>NUCLEOTIDE SEQUENCE [LARGE SCALE GENOMIC DNA]</scope>
    <source>
        <strain evidence="8 9">BA112</strain>
    </source>
</reference>
<evidence type="ECO:0000313" key="9">
    <source>
        <dbReference type="Proteomes" id="UP000078368"/>
    </source>
</evidence>
<dbReference type="InterPro" id="IPR001750">
    <property type="entry name" value="ND/Mrp_TM"/>
</dbReference>
<dbReference type="RefSeq" id="WP_064230642.1">
    <property type="nucleotide sequence ID" value="NZ_LVZK01000001.1"/>
</dbReference>
<evidence type="ECO:0000259" key="7">
    <source>
        <dbReference type="Pfam" id="PF00361"/>
    </source>
</evidence>
<feature type="transmembrane region" description="Helical" evidence="5">
    <location>
        <begin position="91"/>
        <end position="109"/>
    </location>
</feature>
<organism evidence="8 9">
    <name type="scientific">Peptidiphaga gingivicola</name>
    <dbReference type="NCBI Taxonomy" id="2741497"/>
    <lineage>
        <taxon>Bacteria</taxon>
        <taxon>Bacillati</taxon>
        <taxon>Actinomycetota</taxon>
        <taxon>Actinomycetes</taxon>
        <taxon>Actinomycetales</taxon>
        <taxon>Actinomycetaceae</taxon>
        <taxon>Peptidiphaga</taxon>
    </lineage>
</organism>
<keyword evidence="5" id="KW-0520">NAD</keyword>
<feature type="transmembrane region" description="Helical" evidence="5">
    <location>
        <begin position="338"/>
        <end position="359"/>
    </location>
</feature>
<dbReference type="NCBIfam" id="TIGR01770">
    <property type="entry name" value="NDH_I_N"/>
    <property type="match status" value="1"/>
</dbReference>
<keyword evidence="8" id="KW-0830">Ubiquinone</keyword>
<comment type="function">
    <text evidence="5">NDH-1 shuttles electrons from NADH, via FMN and iron-sulfur (Fe-S) centers, to quinones in the respiratory chain. The immediate electron acceptor for the enzyme in this species is believed to be a menaquinone. Couples the redox reaction to proton translocation (for every two electrons transferred, four hydrogen ions are translocated across the cytoplasmic membrane), and thus conserves the redox energy in a proton gradient.</text>
</comment>